<feature type="region of interest" description="Disordered" evidence="4">
    <location>
        <begin position="280"/>
        <end position="329"/>
    </location>
</feature>
<keyword evidence="2" id="KW-0802">TPR repeat</keyword>
<comment type="similarity">
    <text evidence="1">Belongs to the MDM20/NAA25 family.</text>
</comment>
<sequence>MAAKTHVDSSVGERRLRPIYEWLDNGNNKKALQEAEKVLKKQPNFLCAKVLKALALLRLGKEEECDHLLEAVRAEVPADDSTLQAMTICYREVHRPERICAIYEAAVRKEPGSEELLTHLFMAYVRVADYKKQQKTALQLYKLKPKNPYYFWAVMSVVMQAHKAEPQLAQGVVLPLAERMVQKLVNEDRIEAEQEVQLYLMVLEMQSKYEEALRVVEGPLGEKLVSYVVVPLKRASLLMKLERWREANILYKQLLREDMDRWSYLMNYLTTSLKLFDSGQQNGNNNTMNNSSSTANNNINNNRRNSSSVADSPHEQLGDDANESMWREPDSSPTACCRFLAHLVTTSEKESQRRLRGPYLAQLELFRLLSDRGMDAEPLLGKPADLLIRYVELFAEKPCCVSDLRRFLPLLPESERSSFIQKVTAATVWDPVGGVADLQRHVCGLQLTRMLGAHLEMTETQRQVLATELLLYYKKSMHLSTENLQTEFACNDPYALLAAHVLVDSYLATGHSAPLVRAAQTLEMALERSPSNFHVKLLLLRVYSVLGAGAAADAVYEMLDVKHMQLDSLGYLHCAQLAALGQLRAAAALYEITLKFFTANYKDGADHLTYSYKFGSFLKIMEFVEFCERLNNSLHYAMTTVERMLLEVMECPTAAQARTALSGMEVQPWKDSVPWDALQDNRDTSILVGWEPPCRQVTAEQLRLSFGDDMALLRVRSLLLRVLAAAAELPGAGAAADAKEAVLNGGDAAPAPAGAERAAPAELLGALAEELRRALEAAAAREAPPPRPLCSPPPSRLHLLLAAGTAQPLVELAAALATAVAGPGADRAETERRAAAAADGAAAATARAAAHARAQAEAALSAEAGAALAERRYALAHVGAVAEMLALAALLLGAARDTLRPPAAAATATASARRQRRKKQPPAGVGLAAAAVVPPSDGATDGGAGAEGEPGAGEWAVDCVCGLAGALHAAAQTLDSALDQWETAAAMDAVAAVAAPGDEEAAAARLAALVLEPGADAGAGAAPPPPPPPLLPPATAVLVRSRLADSARSALREVRRVLQTKAQYLAQLRRV</sequence>
<organism evidence="5 6">
    <name type="scientific">Gryllus longicercus</name>
    <dbReference type="NCBI Taxonomy" id="2509291"/>
    <lineage>
        <taxon>Eukaryota</taxon>
        <taxon>Metazoa</taxon>
        <taxon>Ecdysozoa</taxon>
        <taxon>Arthropoda</taxon>
        <taxon>Hexapoda</taxon>
        <taxon>Insecta</taxon>
        <taxon>Pterygota</taxon>
        <taxon>Neoptera</taxon>
        <taxon>Polyneoptera</taxon>
        <taxon>Orthoptera</taxon>
        <taxon>Ensifera</taxon>
        <taxon>Gryllidea</taxon>
        <taxon>Grylloidea</taxon>
        <taxon>Gryllidae</taxon>
        <taxon>Gryllinae</taxon>
        <taxon>Gryllus</taxon>
    </lineage>
</organism>
<keyword evidence="6" id="KW-1185">Reference proteome</keyword>
<dbReference type="Pfam" id="PF09797">
    <property type="entry name" value="NatB_MDM20"/>
    <property type="match status" value="1"/>
</dbReference>
<evidence type="ECO:0000313" key="5">
    <source>
        <dbReference type="EMBL" id="KAK7873190.1"/>
    </source>
</evidence>
<name>A0AAN9VX71_9ORTH</name>
<protein>
    <recommendedName>
        <fullName evidence="3">N-terminal acetyltransferase B complex subunit MDM20 homolog</fullName>
    </recommendedName>
</protein>
<evidence type="ECO:0000256" key="3">
    <source>
        <dbReference type="ARBA" id="ARBA00029872"/>
    </source>
</evidence>
<feature type="region of interest" description="Disordered" evidence="4">
    <location>
        <begin position="905"/>
        <end position="926"/>
    </location>
</feature>
<dbReference type="PANTHER" id="PTHR22767">
    <property type="entry name" value="N-TERMINAL ACETYLTRANSFERASE-RELATED"/>
    <property type="match status" value="1"/>
</dbReference>
<dbReference type="Proteomes" id="UP001378592">
    <property type="component" value="Unassembled WGS sequence"/>
</dbReference>
<feature type="compositionally biased region" description="Low complexity" evidence="4">
    <location>
        <begin position="280"/>
        <end position="308"/>
    </location>
</feature>
<evidence type="ECO:0000256" key="4">
    <source>
        <dbReference type="SAM" id="MobiDB-lite"/>
    </source>
</evidence>
<dbReference type="AlphaFoldDB" id="A0AAN9VX71"/>
<accession>A0AAN9VX71</accession>
<dbReference type="EMBL" id="JAZDUA010000016">
    <property type="protein sequence ID" value="KAK7873190.1"/>
    <property type="molecule type" value="Genomic_DNA"/>
</dbReference>
<dbReference type="InterPro" id="IPR011990">
    <property type="entry name" value="TPR-like_helical_dom_sf"/>
</dbReference>
<evidence type="ECO:0000256" key="1">
    <source>
        <dbReference type="ARBA" id="ARBA00006298"/>
    </source>
</evidence>
<proteinExistence type="inferred from homology"/>
<reference evidence="5 6" key="1">
    <citation type="submission" date="2024-03" db="EMBL/GenBank/DDBJ databases">
        <title>The genome assembly and annotation of the cricket Gryllus longicercus Weissman &amp; Gray.</title>
        <authorList>
            <person name="Szrajer S."/>
            <person name="Gray D."/>
            <person name="Ylla G."/>
        </authorList>
    </citation>
    <scope>NUCLEOTIDE SEQUENCE [LARGE SCALE GENOMIC DNA]</scope>
    <source>
        <strain evidence="5">DAG 2021-001</strain>
        <tissue evidence="5">Whole body minus gut</tissue>
    </source>
</reference>
<dbReference type="Gene3D" id="1.25.40.1040">
    <property type="match status" value="1"/>
</dbReference>
<dbReference type="GO" id="GO:0031416">
    <property type="term" value="C:NatB complex"/>
    <property type="evidence" value="ECO:0007669"/>
    <property type="project" value="TreeGrafter"/>
</dbReference>
<gene>
    <name evidence="5" type="ORF">R5R35_006402</name>
</gene>
<comment type="caution">
    <text evidence="5">The sequence shown here is derived from an EMBL/GenBank/DDBJ whole genome shotgun (WGS) entry which is preliminary data.</text>
</comment>
<evidence type="ECO:0000313" key="6">
    <source>
        <dbReference type="Proteomes" id="UP001378592"/>
    </source>
</evidence>
<dbReference type="PANTHER" id="PTHR22767:SF3">
    <property type="entry name" value="N-ALPHA-ACETYLTRANSFERASE 25, NATB AUXILIARY SUBUNIT"/>
    <property type="match status" value="1"/>
</dbReference>
<dbReference type="SUPFAM" id="SSF48452">
    <property type="entry name" value="TPR-like"/>
    <property type="match status" value="2"/>
</dbReference>
<evidence type="ECO:0000256" key="2">
    <source>
        <dbReference type="ARBA" id="ARBA00022803"/>
    </source>
</evidence>
<dbReference type="InterPro" id="IPR019183">
    <property type="entry name" value="NAA25_NatB_aux_su"/>
</dbReference>